<dbReference type="RefSeq" id="WP_035926970.1">
    <property type="nucleotide sequence ID" value="NZ_JSUH01000008.1"/>
</dbReference>
<organism evidence="1 2">
    <name type="scientific">Kocuria rosea subsp. polaris</name>
    <dbReference type="NCBI Taxonomy" id="136273"/>
    <lineage>
        <taxon>Bacteria</taxon>
        <taxon>Bacillati</taxon>
        <taxon>Actinomycetota</taxon>
        <taxon>Actinomycetes</taxon>
        <taxon>Micrococcales</taxon>
        <taxon>Micrococcaceae</taxon>
        <taxon>Kocuria</taxon>
    </lineage>
</organism>
<dbReference type="GeneID" id="64348022"/>
<name>A0A0A6VRV9_KOCRO</name>
<keyword evidence="2" id="KW-1185">Reference proteome</keyword>
<proteinExistence type="predicted"/>
<dbReference type="OrthoDB" id="7056088at2"/>
<protein>
    <submittedName>
        <fullName evidence="1">Uncharacterized protein</fullName>
    </submittedName>
</protein>
<sequence length="1041" mass="114367">MPDTAGLRLGDHAIADSAEELAYLRWNDAVCAAFFGPERAGELIYLDLDDKTLAAIGEERGLDGPSTLRALADSVTPLLVTEDGRRSVFDVFNRLNGQWYRATRRSLDSIAEIPPPPVVALLALFALAGRHMSTLAARTGNKSVSTFFLPLTVLLQAGPENAKALESSFKKDTEAYWDALRYWLELRNGEIGLPTAYAVNQRPVGLALSQTMFGEAERRQLHRMFEDLGMTTAQGLSAAELGVYLDFWLDMAETKASKAMKQVWANPLTREPGLEIALAELAVWEQSREQARAEVRANGRGPGRSAVKSCSLSLTDSTDYVGNPVFELGFVVPKRFLSGREVELETTAGPRTVFLSFIGDAFLGVSAYTARMDPGTLLGGTLQLSAGDVRFERHPRPVVIFAKDGFSDTFISVDHIPAAWPCRIMVRDEPEWIAQIKRILDDSASPDYRFVEAGSHGLAEGWVMFDDVQVLRAGNPELTANDNFSGLVPRLVPAVTLSGGLRIPGDVVRWSALRPPQVTITSDTDAPLTVECEWRNPHSFKLEKAKLVEGRVPPFQISLHGTPMARADRTLKPNDYTLVLKAGRTVRQRREFKLRDSSFHLTQRSLGYEGEMVHVEEEPLWPVTAGIVAELPERYVQGAFDNLPAREAAGDHEVPGAPGWHSSEGQLLLERTNALPEPEGRSCLATGRHRIVLPAMEPKAKAPWIFGQCAQCGLQKRYPGRLTKPSALTSTGSVEALRFIGPDEGEYPTSWAPFRDALTFLGGGKRSSLSIVARQLEDSERFEEWFVGHLQALGFLEVVRDEHWTVRRWQVCGPSLTQLVDGSVLLTGGWTPEKEAVVAEAAAAQEASVVVLSPEDHGTTLLQDVDLGTLQEALPVGLCDVVFDAGPAMLETLPPLSEVEEQLRRAEMQYNGVAERFVPEDATWELTEDRNRPGLYRINHHHRTRYAFRTPADVESGHARFVASGIGKHFAARQAGVPIVSYDPELELLSVPIGAELAGLYARAAVLCSGLLPAKVDEDFSLNYGDVTPEFAQALVDKLMS</sequence>
<evidence type="ECO:0000313" key="1">
    <source>
        <dbReference type="EMBL" id="KHD97351.1"/>
    </source>
</evidence>
<dbReference type="Proteomes" id="UP000030466">
    <property type="component" value="Unassembled WGS sequence"/>
</dbReference>
<reference evidence="1 2" key="1">
    <citation type="journal article" date="2003" name="Int. J. Syst. Evol. Microbiol.">
        <title>Kocuria polaris sp. nov., an orange-pigmented psychrophilic bacterium isolated from an Antarctic cyanobacterial mat sample.</title>
        <authorList>
            <person name="Reddy G.S."/>
            <person name="Prakash J.S."/>
            <person name="Prabahar V."/>
            <person name="Matsumoto G.I."/>
            <person name="Stackebrandt E."/>
            <person name="Shivaji S."/>
        </authorList>
    </citation>
    <scope>NUCLEOTIDE SEQUENCE [LARGE SCALE GENOMIC DNA]</scope>
    <source>
        <strain evidence="1 2">CMS 76or</strain>
    </source>
</reference>
<gene>
    <name evidence="1" type="ORF">GY22_10095</name>
</gene>
<dbReference type="EMBL" id="JSUH01000008">
    <property type="protein sequence ID" value="KHD97351.1"/>
    <property type="molecule type" value="Genomic_DNA"/>
</dbReference>
<accession>A0A0A6VRV9</accession>
<evidence type="ECO:0000313" key="2">
    <source>
        <dbReference type="Proteomes" id="UP000030466"/>
    </source>
</evidence>
<comment type="caution">
    <text evidence="1">The sequence shown here is derived from an EMBL/GenBank/DDBJ whole genome shotgun (WGS) entry which is preliminary data.</text>
</comment>
<dbReference type="AlphaFoldDB" id="A0A0A6VRV9"/>